<dbReference type="InterPro" id="IPR005744">
    <property type="entry name" value="Hy-lIII"/>
</dbReference>
<evidence type="ECO:0000256" key="4">
    <source>
        <dbReference type="ARBA" id="ARBA00022989"/>
    </source>
</evidence>
<dbReference type="RefSeq" id="WP_236331816.1">
    <property type="nucleotide sequence ID" value="NZ_JAKIJS010000001.1"/>
</dbReference>
<evidence type="ECO:0000256" key="2">
    <source>
        <dbReference type="ARBA" id="ARBA00008488"/>
    </source>
</evidence>
<evidence type="ECO:0000313" key="8">
    <source>
        <dbReference type="Proteomes" id="UP001649381"/>
    </source>
</evidence>
<dbReference type="EMBL" id="JAKIJS010000001">
    <property type="protein sequence ID" value="MCF6136776.1"/>
    <property type="molecule type" value="Genomic_DNA"/>
</dbReference>
<feature type="transmembrane region" description="Helical" evidence="6">
    <location>
        <begin position="194"/>
        <end position="212"/>
    </location>
</feature>
<evidence type="ECO:0000256" key="6">
    <source>
        <dbReference type="SAM" id="Phobius"/>
    </source>
</evidence>
<feature type="transmembrane region" description="Helical" evidence="6">
    <location>
        <begin position="132"/>
        <end position="151"/>
    </location>
</feature>
<proteinExistence type="inferred from homology"/>
<feature type="transmembrane region" description="Helical" evidence="6">
    <location>
        <begin position="108"/>
        <end position="127"/>
    </location>
</feature>
<feature type="transmembrane region" description="Helical" evidence="6">
    <location>
        <begin position="163"/>
        <end position="182"/>
    </location>
</feature>
<evidence type="ECO:0000256" key="1">
    <source>
        <dbReference type="ARBA" id="ARBA00004127"/>
    </source>
</evidence>
<evidence type="ECO:0000256" key="5">
    <source>
        <dbReference type="ARBA" id="ARBA00023136"/>
    </source>
</evidence>
<sequence length="217" mass="24302">MANTHTYTRKEEIVNAITHGIGVVFSLVALVLLVVMAALEGSAWHVVSFSIYGASMLILYTASTLVHSFPDGKLKDLFEIFDHAAIYIFIAGTYTPFLFIIVKGALGWTLFGIVWGIALFGVFFKAFFVKRFLFLSTVIYIVMGWLAVFAWKPLMTTLPTSGGLLFIIGGLLYTVGTIFYVWRAFPYHHAVWHVFVLAGTAFHFFAILLYVLPIRVI</sequence>
<keyword evidence="8" id="KW-1185">Reference proteome</keyword>
<dbReference type="NCBIfam" id="TIGR01065">
    <property type="entry name" value="hlyIII"/>
    <property type="match status" value="1"/>
</dbReference>
<dbReference type="Pfam" id="PF03006">
    <property type="entry name" value="HlyIII"/>
    <property type="match status" value="1"/>
</dbReference>
<feature type="transmembrane region" description="Helical" evidence="6">
    <location>
        <begin position="43"/>
        <end position="63"/>
    </location>
</feature>
<feature type="transmembrane region" description="Helical" evidence="6">
    <location>
        <begin position="84"/>
        <end position="102"/>
    </location>
</feature>
<dbReference type="PANTHER" id="PTHR20855">
    <property type="entry name" value="ADIPOR/PROGESTIN RECEPTOR-RELATED"/>
    <property type="match status" value="1"/>
</dbReference>
<name>A0ABS9GYM4_9BACL</name>
<protein>
    <submittedName>
        <fullName evidence="7">Hemolysin III family protein</fullName>
    </submittedName>
</protein>
<comment type="similarity">
    <text evidence="2">Belongs to the UPF0073 (Hly-III) family.</text>
</comment>
<dbReference type="Proteomes" id="UP001649381">
    <property type="component" value="Unassembled WGS sequence"/>
</dbReference>
<evidence type="ECO:0000313" key="7">
    <source>
        <dbReference type="EMBL" id="MCF6136776.1"/>
    </source>
</evidence>
<reference evidence="7 8" key="1">
    <citation type="submission" date="2022-01" db="EMBL/GenBank/DDBJ databases">
        <title>Alkalihalobacillus sp. EGI L200015, a novel bacterium isolated from a salt lake sediment.</title>
        <authorList>
            <person name="Gao L."/>
            <person name="Fang B.-Z."/>
            <person name="Li W.-J."/>
        </authorList>
    </citation>
    <scope>NUCLEOTIDE SEQUENCE [LARGE SCALE GENOMIC DNA]</scope>
    <source>
        <strain evidence="7 8">KCTC 12718</strain>
    </source>
</reference>
<comment type="caution">
    <text evidence="7">The sequence shown here is derived from an EMBL/GenBank/DDBJ whole genome shotgun (WGS) entry which is preliminary data.</text>
</comment>
<dbReference type="InterPro" id="IPR004254">
    <property type="entry name" value="AdipoR/HlyIII-related"/>
</dbReference>
<gene>
    <name evidence="7" type="ORF">L2716_03475</name>
</gene>
<keyword evidence="3 6" id="KW-0812">Transmembrane</keyword>
<keyword evidence="5 6" id="KW-0472">Membrane</keyword>
<evidence type="ECO:0000256" key="3">
    <source>
        <dbReference type="ARBA" id="ARBA00022692"/>
    </source>
</evidence>
<comment type="subcellular location">
    <subcellularLocation>
        <location evidence="1">Endomembrane system</location>
        <topology evidence="1">Multi-pass membrane protein</topology>
    </subcellularLocation>
</comment>
<dbReference type="PANTHER" id="PTHR20855:SF129">
    <property type="entry name" value="HEMOLYSIN-3 HOMOLOG"/>
    <property type="match status" value="1"/>
</dbReference>
<organism evidence="7 8">
    <name type="scientific">Pseudalkalibacillus berkeleyi</name>
    <dbReference type="NCBI Taxonomy" id="1069813"/>
    <lineage>
        <taxon>Bacteria</taxon>
        <taxon>Bacillati</taxon>
        <taxon>Bacillota</taxon>
        <taxon>Bacilli</taxon>
        <taxon>Bacillales</taxon>
        <taxon>Fictibacillaceae</taxon>
        <taxon>Pseudalkalibacillus</taxon>
    </lineage>
</organism>
<accession>A0ABS9GYM4</accession>
<feature type="transmembrane region" description="Helical" evidence="6">
    <location>
        <begin position="12"/>
        <end position="37"/>
    </location>
</feature>
<keyword evidence="4 6" id="KW-1133">Transmembrane helix</keyword>